<protein>
    <recommendedName>
        <fullName evidence="4">DUF5666 domain-containing protein</fullName>
    </recommendedName>
</protein>
<evidence type="ECO:0000313" key="3">
    <source>
        <dbReference type="Proteomes" id="UP000006238"/>
    </source>
</evidence>
<feature type="transmembrane region" description="Helical" evidence="1">
    <location>
        <begin position="6"/>
        <end position="27"/>
    </location>
</feature>
<evidence type="ECO:0008006" key="4">
    <source>
        <dbReference type="Google" id="ProtNLM"/>
    </source>
</evidence>
<keyword evidence="3" id="KW-1185">Reference proteome</keyword>
<gene>
    <name evidence="2" type="ORF">BUTYVIB_00870</name>
</gene>
<dbReference type="HOGENOM" id="CLU_2033748_0_0_9"/>
<dbReference type="STRING" id="45851.BHV86_01730"/>
<reference evidence="2 3" key="1">
    <citation type="submission" date="2010-02" db="EMBL/GenBank/DDBJ databases">
        <authorList>
            <person name="Weinstock G."/>
            <person name="Sodergren E."/>
            <person name="Clifton S."/>
            <person name="Fulton L."/>
            <person name="Fulton B."/>
            <person name="Courtney L."/>
            <person name="Fronick C."/>
            <person name="Harrison M."/>
            <person name="Strong C."/>
            <person name="Farmer C."/>
            <person name="Delahaunty K."/>
            <person name="Markovic C."/>
            <person name="Hall O."/>
            <person name="Minx P."/>
            <person name="Tomlinson C."/>
            <person name="Mitreva M."/>
            <person name="Nelson J."/>
            <person name="Hou S."/>
            <person name="Wollam A."/>
            <person name="Pepin K.H."/>
            <person name="Johnson M."/>
            <person name="Bhonagiri V."/>
            <person name="Zhang X."/>
            <person name="Suruliraj S."/>
            <person name="Warren W."/>
            <person name="Chinwalla A."/>
            <person name="Mardis E.R."/>
            <person name="Wilson R.K."/>
        </authorList>
    </citation>
    <scope>NUCLEOTIDE SEQUENCE [LARGE SCALE GENOMIC DNA]</scope>
    <source>
        <strain evidence="2 3">DSM 2876</strain>
    </source>
</reference>
<keyword evidence="1" id="KW-1133">Transmembrane helix</keyword>
<dbReference type="EMBL" id="ABWN01000022">
    <property type="protein sequence ID" value="EFF69065.1"/>
    <property type="molecule type" value="Genomic_DNA"/>
</dbReference>
<accession>D4RYG5</accession>
<name>D4RYG5_9FIRM</name>
<evidence type="ECO:0000256" key="1">
    <source>
        <dbReference type="SAM" id="Phobius"/>
    </source>
</evidence>
<dbReference type="Proteomes" id="UP000006238">
    <property type="component" value="Unassembled WGS sequence"/>
</dbReference>
<keyword evidence="1" id="KW-0812">Transmembrane</keyword>
<comment type="caution">
    <text evidence="2">The sequence shown here is derived from an EMBL/GenBank/DDBJ whole genome shotgun (WGS) entry which is preliminary data.</text>
</comment>
<proteinExistence type="predicted"/>
<organism evidence="2 3">
    <name type="scientific">Eshraghiella crossota DSM 2876</name>
    <dbReference type="NCBI Taxonomy" id="511680"/>
    <lineage>
        <taxon>Bacteria</taxon>
        <taxon>Bacillati</taxon>
        <taxon>Bacillota</taxon>
        <taxon>Clostridia</taxon>
        <taxon>Lachnospirales</taxon>
        <taxon>Lachnospiraceae</taxon>
        <taxon>Eshraghiella</taxon>
    </lineage>
</organism>
<evidence type="ECO:0000313" key="2">
    <source>
        <dbReference type="EMBL" id="EFF69065.1"/>
    </source>
</evidence>
<dbReference type="AlphaFoldDB" id="D4RYG5"/>
<sequence length="121" mass="13460">MYMKKVLKVIAICAIVALVSFCGYILIKDIKNNFNNKNGCRPVFMVGKILEINNNEYTIKVILDETSTYQRGDVVKAVEDLKDKSEGTFHIGDVVTIEAHDSFPGGDSVIHIEGMCNESDD</sequence>
<keyword evidence="1" id="KW-0472">Membrane</keyword>